<sequence>MSCFKCTEYLHITSSWKSVPRSALSSQLKLTGSPCLSLHPLPSCCSTDCLKYTRIDLEWWKCGVCVPQDSASNTPELIWNDGSVESVCTLHTLSPLEVLPSSTNTQPASAADNTLTDPQAHGSDAQTVGTTLLMDRTSLPRVLLTQYANVGTLVEVPGLKVE</sequence>
<dbReference type="AlphaFoldDB" id="A0AAW2UV02"/>
<name>A0AAW2UV02_9LAMI</name>
<proteinExistence type="predicted"/>
<comment type="caution">
    <text evidence="2">The sequence shown here is derived from an EMBL/GenBank/DDBJ whole genome shotgun (WGS) entry which is preliminary data.</text>
</comment>
<reference evidence="2" key="1">
    <citation type="submission" date="2020-06" db="EMBL/GenBank/DDBJ databases">
        <authorList>
            <person name="Li T."/>
            <person name="Hu X."/>
            <person name="Zhang T."/>
            <person name="Song X."/>
            <person name="Zhang H."/>
            <person name="Dai N."/>
            <person name="Sheng W."/>
            <person name="Hou X."/>
            <person name="Wei L."/>
        </authorList>
    </citation>
    <scope>NUCLEOTIDE SEQUENCE</scope>
    <source>
        <strain evidence="2">KEN1</strain>
        <tissue evidence="2">Leaf</tissue>
    </source>
</reference>
<gene>
    <name evidence="2" type="ORF">Slati_3051600</name>
</gene>
<feature type="region of interest" description="Disordered" evidence="1">
    <location>
        <begin position="101"/>
        <end position="124"/>
    </location>
</feature>
<feature type="compositionally biased region" description="Polar residues" evidence="1">
    <location>
        <begin position="101"/>
        <end position="117"/>
    </location>
</feature>
<evidence type="ECO:0000256" key="1">
    <source>
        <dbReference type="SAM" id="MobiDB-lite"/>
    </source>
</evidence>
<organism evidence="2">
    <name type="scientific">Sesamum latifolium</name>
    <dbReference type="NCBI Taxonomy" id="2727402"/>
    <lineage>
        <taxon>Eukaryota</taxon>
        <taxon>Viridiplantae</taxon>
        <taxon>Streptophyta</taxon>
        <taxon>Embryophyta</taxon>
        <taxon>Tracheophyta</taxon>
        <taxon>Spermatophyta</taxon>
        <taxon>Magnoliopsida</taxon>
        <taxon>eudicotyledons</taxon>
        <taxon>Gunneridae</taxon>
        <taxon>Pentapetalae</taxon>
        <taxon>asterids</taxon>
        <taxon>lamiids</taxon>
        <taxon>Lamiales</taxon>
        <taxon>Pedaliaceae</taxon>
        <taxon>Sesamum</taxon>
    </lineage>
</organism>
<dbReference type="EMBL" id="JACGWN010000011">
    <property type="protein sequence ID" value="KAL0420287.1"/>
    <property type="molecule type" value="Genomic_DNA"/>
</dbReference>
<reference evidence="2" key="2">
    <citation type="journal article" date="2024" name="Plant">
        <title>Genomic evolution and insights into agronomic trait innovations of Sesamum species.</title>
        <authorList>
            <person name="Miao H."/>
            <person name="Wang L."/>
            <person name="Qu L."/>
            <person name="Liu H."/>
            <person name="Sun Y."/>
            <person name="Le M."/>
            <person name="Wang Q."/>
            <person name="Wei S."/>
            <person name="Zheng Y."/>
            <person name="Lin W."/>
            <person name="Duan Y."/>
            <person name="Cao H."/>
            <person name="Xiong S."/>
            <person name="Wang X."/>
            <person name="Wei L."/>
            <person name="Li C."/>
            <person name="Ma Q."/>
            <person name="Ju M."/>
            <person name="Zhao R."/>
            <person name="Li G."/>
            <person name="Mu C."/>
            <person name="Tian Q."/>
            <person name="Mei H."/>
            <person name="Zhang T."/>
            <person name="Gao T."/>
            <person name="Zhang H."/>
        </authorList>
    </citation>
    <scope>NUCLEOTIDE SEQUENCE</scope>
    <source>
        <strain evidence="2">KEN1</strain>
    </source>
</reference>
<accession>A0AAW2UV02</accession>
<protein>
    <submittedName>
        <fullName evidence="2">Uncharacterized protein</fullName>
    </submittedName>
</protein>
<evidence type="ECO:0000313" key="2">
    <source>
        <dbReference type="EMBL" id="KAL0420287.1"/>
    </source>
</evidence>